<organism evidence="6 7">
    <name type="scientific">Dyella jejuensis</name>
    <dbReference type="NCBI Taxonomy" id="1432009"/>
    <lineage>
        <taxon>Bacteria</taxon>
        <taxon>Pseudomonadati</taxon>
        <taxon>Pseudomonadota</taxon>
        <taxon>Gammaproteobacteria</taxon>
        <taxon>Lysobacterales</taxon>
        <taxon>Rhodanobacteraceae</taxon>
        <taxon>Dyella</taxon>
    </lineage>
</organism>
<sequence length="157" mass="17223">MSWINVIGMPLLIRICLVVLFPFSAMDKIFDWEGALKQANSSFLPGGSALLVLGMSLELLGSACVIAGWHDRLAAFLLAGYCAVTALLYHNFWAYPDFWRKGDSVARSHFWDFLKNFGLVGGLLLITFGTQLTPVQAFTRHPLASTPVYASPADTVP</sequence>
<reference evidence="6 7" key="1">
    <citation type="submission" date="2020-10" db="EMBL/GenBank/DDBJ databases">
        <title>Phylogeny of dyella-like bacteria.</title>
        <authorList>
            <person name="Fu J."/>
        </authorList>
    </citation>
    <scope>NUCLEOTIDE SEQUENCE [LARGE SCALE GENOMIC DNA]</scope>
    <source>
        <strain evidence="6 7">JP1</strain>
    </source>
</reference>
<evidence type="ECO:0000256" key="5">
    <source>
        <dbReference type="SAM" id="Phobius"/>
    </source>
</evidence>
<comment type="caution">
    <text evidence="6">The sequence shown here is derived from an EMBL/GenBank/DDBJ whole genome shotgun (WGS) entry which is preliminary data.</text>
</comment>
<keyword evidence="2 5" id="KW-0812">Transmembrane</keyword>
<evidence type="ECO:0000313" key="6">
    <source>
        <dbReference type="EMBL" id="MFK2900627.1"/>
    </source>
</evidence>
<dbReference type="RefSeq" id="WP_404547104.1">
    <property type="nucleotide sequence ID" value="NZ_JADIKJ010000010.1"/>
</dbReference>
<evidence type="ECO:0000256" key="4">
    <source>
        <dbReference type="ARBA" id="ARBA00023136"/>
    </source>
</evidence>
<dbReference type="Pfam" id="PF07681">
    <property type="entry name" value="DoxX"/>
    <property type="match status" value="1"/>
</dbReference>
<name>A0ABW8JHP8_9GAMM</name>
<protein>
    <submittedName>
        <fullName evidence="6">DoxX family protein</fullName>
    </submittedName>
</protein>
<comment type="subcellular location">
    <subcellularLocation>
        <location evidence="1">Membrane</location>
        <topology evidence="1">Multi-pass membrane protein</topology>
    </subcellularLocation>
</comment>
<accession>A0ABW8JHP8</accession>
<keyword evidence="7" id="KW-1185">Reference proteome</keyword>
<keyword evidence="4 5" id="KW-0472">Membrane</keyword>
<dbReference type="EMBL" id="JADIKJ010000010">
    <property type="protein sequence ID" value="MFK2900627.1"/>
    <property type="molecule type" value="Genomic_DNA"/>
</dbReference>
<evidence type="ECO:0000256" key="3">
    <source>
        <dbReference type="ARBA" id="ARBA00022989"/>
    </source>
</evidence>
<keyword evidence="3 5" id="KW-1133">Transmembrane helix</keyword>
<dbReference type="InterPro" id="IPR032808">
    <property type="entry name" value="DoxX"/>
</dbReference>
<feature type="transmembrane region" description="Helical" evidence="5">
    <location>
        <begin position="76"/>
        <end position="93"/>
    </location>
</feature>
<feature type="transmembrane region" description="Helical" evidence="5">
    <location>
        <begin position="113"/>
        <end position="132"/>
    </location>
</feature>
<evidence type="ECO:0000313" key="7">
    <source>
        <dbReference type="Proteomes" id="UP001620461"/>
    </source>
</evidence>
<dbReference type="Proteomes" id="UP001620461">
    <property type="component" value="Unassembled WGS sequence"/>
</dbReference>
<evidence type="ECO:0000256" key="2">
    <source>
        <dbReference type="ARBA" id="ARBA00022692"/>
    </source>
</evidence>
<feature type="transmembrane region" description="Helical" evidence="5">
    <location>
        <begin position="49"/>
        <end position="69"/>
    </location>
</feature>
<evidence type="ECO:0000256" key="1">
    <source>
        <dbReference type="ARBA" id="ARBA00004141"/>
    </source>
</evidence>
<gene>
    <name evidence="6" type="ORF">ISP15_09790</name>
</gene>
<proteinExistence type="predicted"/>